<dbReference type="EMBL" id="PKPP01013636">
    <property type="protein sequence ID" value="PWA40653.1"/>
    <property type="molecule type" value="Genomic_DNA"/>
</dbReference>
<reference evidence="8 9" key="1">
    <citation type="journal article" date="2018" name="Mol. Plant">
        <title>The genome of Artemisia annua provides insight into the evolution of Asteraceae family and artemisinin biosynthesis.</title>
        <authorList>
            <person name="Shen Q."/>
            <person name="Zhang L."/>
            <person name="Liao Z."/>
            <person name="Wang S."/>
            <person name="Yan T."/>
            <person name="Shi P."/>
            <person name="Liu M."/>
            <person name="Fu X."/>
            <person name="Pan Q."/>
            <person name="Wang Y."/>
            <person name="Lv Z."/>
            <person name="Lu X."/>
            <person name="Zhang F."/>
            <person name="Jiang W."/>
            <person name="Ma Y."/>
            <person name="Chen M."/>
            <person name="Hao X."/>
            <person name="Li L."/>
            <person name="Tang Y."/>
            <person name="Lv G."/>
            <person name="Zhou Y."/>
            <person name="Sun X."/>
            <person name="Brodelius P.E."/>
            <person name="Rose J.K.C."/>
            <person name="Tang K."/>
        </authorList>
    </citation>
    <scope>NUCLEOTIDE SEQUENCE [LARGE SCALE GENOMIC DNA]</scope>
    <source>
        <strain evidence="9">cv. Huhao1</strain>
        <tissue evidence="8">Leaf</tissue>
    </source>
</reference>
<evidence type="ECO:0000256" key="6">
    <source>
        <dbReference type="RuleBase" id="RU363077"/>
    </source>
</evidence>
<gene>
    <name evidence="8" type="ORF">CTI12_AA561320</name>
</gene>
<organism evidence="8 9">
    <name type="scientific">Artemisia annua</name>
    <name type="common">Sweet wormwood</name>
    <dbReference type="NCBI Taxonomy" id="35608"/>
    <lineage>
        <taxon>Eukaryota</taxon>
        <taxon>Viridiplantae</taxon>
        <taxon>Streptophyta</taxon>
        <taxon>Embryophyta</taxon>
        <taxon>Tracheophyta</taxon>
        <taxon>Spermatophyta</taxon>
        <taxon>Magnoliopsida</taxon>
        <taxon>eudicotyledons</taxon>
        <taxon>Gunneridae</taxon>
        <taxon>Pentapetalae</taxon>
        <taxon>asterids</taxon>
        <taxon>campanulids</taxon>
        <taxon>Asterales</taxon>
        <taxon>Asteraceae</taxon>
        <taxon>Asteroideae</taxon>
        <taxon>Anthemideae</taxon>
        <taxon>Artemisiinae</taxon>
        <taxon>Artemisia</taxon>
    </lineage>
</organism>
<evidence type="ECO:0000256" key="2">
    <source>
        <dbReference type="ARBA" id="ARBA00007635"/>
    </source>
</evidence>
<dbReference type="SUPFAM" id="SSF103481">
    <property type="entry name" value="Multidrug resistance efflux transporter EmrE"/>
    <property type="match status" value="1"/>
</dbReference>
<proteinExistence type="inferred from homology"/>
<dbReference type="GO" id="GO:0022857">
    <property type="term" value="F:transmembrane transporter activity"/>
    <property type="evidence" value="ECO:0007669"/>
    <property type="project" value="InterPro"/>
</dbReference>
<keyword evidence="5 6" id="KW-0472">Membrane</keyword>
<keyword evidence="4 6" id="KW-1133">Transmembrane helix</keyword>
<dbReference type="OrthoDB" id="1728340at2759"/>
<comment type="subcellular location">
    <subcellularLocation>
        <location evidence="1 6">Membrane</location>
        <topology evidence="1 6">Multi-pass membrane protein</topology>
    </subcellularLocation>
</comment>
<accession>A0A2U1KVA1</accession>
<evidence type="ECO:0000313" key="9">
    <source>
        <dbReference type="Proteomes" id="UP000245207"/>
    </source>
</evidence>
<dbReference type="InterPro" id="IPR030184">
    <property type="entry name" value="WAT1-related"/>
</dbReference>
<keyword evidence="3 6" id="KW-0812">Transmembrane</keyword>
<evidence type="ECO:0000259" key="7">
    <source>
        <dbReference type="Pfam" id="PF00892"/>
    </source>
</evidence>
<feature type="domain" description="EamA" evidence="7">
    <location>
        <begin position="10"/>
        <end position="137"/>
    </location>
</feature>
<protein>
    <recommendedName>
        <fullName evidence="6">WAT1-related protein</fullName>
    </recommendedName>
</protein>
<dbReference type="PANTHER" id="PTHR31218">
    <property type="entry name" value="WAT1-RELATED PROTEIN"/>
    <property type="match status" value="1"/>
</dbReference>
<keyword evidence="9" id="KW-1185">Reference proteome</keyword>
<dbReference type="InterPro" id="IPR037185">
    <property type="entry name" value="EmrE-like"/>
</dbReference>
<sequence>MGWIEYHKPVMVMLVLQFTYAGVSLSAKASFLQGMSPRVFVVYRQAFGTLFIAPIAYFSRSKTARCSMGWKSFSLIFIASLIGVTGNQMIQYEGIYLASSSAASALSNLIPAITFVAASIVGVIGAFGIIIGLYIVLWGKAKDVEQLKEEQEKLTMISQNDRNRIVQIMVDGSSLAEPLLPNKNNEF</sequence>
<evidence type="ECO:0000256" key="5">
    <source>
        <dbReference type="ARBA" id="ARBA00023136"/>
    </source>
</evidence>
<feature type="transmembrane region" description="Helical" evidence="6">
    <location>
        <begin position="39"/>
        <end position="58"/>
    </location>
</feature>
<comment type="caution">
    <text evidence="8">The sequence shown here is derived from an EMBL/GenBank/DDBJ whole genome shotgun (WGS) entry which is preliminary data.</text>
</comment>
<feature type="transmembrane region" description="Helical" evidence="6">
    <location>
        <begin position="110"/>
        <end position="138"/>
    </location>
</feature>
<dbReference type="InterPro" id="IPR000620">
    <property type="entry name" value="EamA_dom"/>
</dbReference>
<evidence type="ECO:0000256" key="4">
    <source>
        <dbReference type="ARBA" id="ARBA00022989"/>
    </source>
</evidence>
<name>A0A2U1KVA1_ARTAN</name>
<comment type="similarity">
    <text evidence="2 6">Belongs to the drug/metabolite transporter (DMT) superfamily. Plant drug/metabolite exporter (P-DME) (TC 2.A.7.4) family.</text>
</comment>
<dbReference type="STRING" id="35608.A0A2U1KVA1"/>
<feature type="transmembrane region" description="Helical" evidence="6">
    <location>
        <begin position="70"/>
        <end position="90"/>
    </location>
</feature>
<evidence type="ECO:0000313" key="8">
    <source>
        <dbReference type="EMBL" id="PWA40653.1"/>
    </source>
</evidence>
<evidence type="ECO:0000256" key="3">
    <source>
        <dbReference type="ARBA" id="ARBA00022692"/>
    </source>
</evidence>
<dbReference type="Pfam" id="PF00892">
    <property type="entry name" value="EamA"/>
    <property type="match status" value="1"/>
</dbReference>
<dbReference type="GO" id="GO:0016020">
    <property type="term" value="C:membrane"/>
    <property type="evidence" value="ECO:0007669"/>
    <property type="project" value="UniProtKB-SubCell"/>
</dbReference>
<evidence type="ECO:0000256" key="1">
    <source>
        <dbReference type="ARBA" id="ARBA00004141"/>
    </source>
</evidence>
<dbReference type="Proteomes" id="UP000245207">
    <property type="component" value="Unassembled WGS sequence"/>
</dbReference>
<dbReference type="AlphaFoldDB" id="A0A2U1KVA1"/>
<comment type="caution">
    <text evidence="6">Lacks conserved residue(s) required for the propagation of feature annotation.</text>
</comment>